<evidence type="ECO:0000256" key="8">
    <source>
        <dbReference type="ARBA" id="ARBA00023306"/>
    </source>
</evidence>
<evidence type="ECO:0000256" key="1">
    <source>
        <dbReference type="ARBA" id="ARBA00004370"/>
    </source>
</evidence>
<evidence type="ECO:0000256" key="9">
    <source>
        <dbReference type="HAMAP-Rule" id="MF_00911"/>
    </source>
</evidence>
<name>A0ABS1D8R9_9PROT</name>
<reference evidence="12 13" key="1">
    <citation type="journal article" date="2020" name="Microorganisms">
        <title>Osmotic Adaptation and Compatible Solute Biosynthesis of Phototrophic Bacteria as Revealed from Genome Analyses.</title>
        <authorList>
            <person name="Imhoff J.F."/>
            <person name="Rahn T."/>
            <person name="Kunzel S."/>
            <person name="Keller A."/>
            <person name="Neulinger S.C."/>
        </authorList>
    </citation>
    <scope>NUCLEOTIDE SEQUENCE [LARGE SCALE GENOMIC DNA]</scope>
    <source>
        <strain evidence="12 13">DSM 9895</strain>
    </source>
</reference>
<dbReference type="EMBL" id="NRRL01000002">
    <property type="protein sequence ID" value="MBK1666823.1"/>
    <property type="molecule type" value="Genomic_DNA"/>
</dbReference>
<evidence type="ECO:0000313" key="13">
    <source>
        <dbReference type="Proteomes" id="UP001296873"/>
    </source>
</evidence>
<evidence type="ECO:0000259" key="11">
    <source>
        <dbReference type="PROSITE" id="PS51779"/>
    </source>
</evidence>
<dbReference type="Proteomes" id="UP001296873">
    <property type="component" value="Unassembled WGS sequence"/>
</dbReference>
<dbReference type="InterPro" id="IPR034746">
    <property type="entry name" value="POTRA"/>
</dbReference>
<dbReference type="PROSITE" id="PS51779">
    <property type="entry name" value="POTRA"/>
    <property type="match status" value="1"/>
</dbReference>
<evidence type="ECO:0000313" key="12">
    <source>
        <dbReference type="EMBL" id="MBK1666823.1"/>
    </source>
</evidence>
<accession>A0ABS1D8R9</accession>
<evidence type="ECO:0000256" key="6">
    <source>
        <dbReference type="ARBA" id="ARBA00022989"/>
    </source>
</evidence>
<keyword evidence="2 9" id="KW-1003">Cell membrane</keyword>
<dbReference type="InterPro" id="IPR026579">
    <property type="entry name" value="FtsQ"/>
</dbReference>
<feature type="region of interest" description="Disordered" evidence="10">
    <location>
        <begin position="1"/>
        <end position="32"/>
    </location>
</feature>
<evidence type="ECO:0000256" key="7">
    <source>
        <dbReference type="ARBA" id="ARBA00023136"/>
    </source>
</evidence>
<comment type="function">
    <text evidence="9">Essential cell division protein.</text>
</comment>
<dbReference type="PANTHER" id="PTHR35851">
    <property type="entry name" value="CELL DIVISION PROTEIN FTSQ"/>
    <property type="match status" value="1"/>
</dbReference>
<organism evidence="12 13">
    <name type="scientific">Rhodovibrio sodomensis</name>
    <dbReference type="NCBI Taxonomy" id="1088"/>
    <lineage>
        <taxon>Bacteria</taxon>
        <taxon>Pseudomonadati</taxon>
        <taxon>Pseudomonadota</taxon>
        <taxon>Alphaproteobacteria</taxon>
        <taxon>Rhodospirillales</taxon>
        <taxon>Rhodovibrionaceae</taxon>
        <taxon>Rhodovibrio</taxon>
    </lineage>
</organism>
<feature type="transmembrane region" description="Helical" evidence="9">
    <location>
        <begin position="41"/>
        <end position="66"/>
    </location>
</feature>
<comment type="caution">
    <text evidence="12">The sequence shown here is derived from an EMBL/GenBank/DDBJ whole genome shotgun (WGS) entry which is preliminary data.</text>
</comment>
<dbReference type="Gene3D" id="3.40.50.11690">
    <property type="entry name" value="Cell division protein FtsQ/DivIB"/>
    <property type="match status" value="1"/>
</dbReference>
<dbReference type="HAMAP" id="MF_00911">
    <property type="entry name" value="FtsQ_subfam"/>
    <property type="match status" value="1"/>
</dbReference>
<dbReference type="PANTHER" id="PTHR35851:SF1">
    <property type="entry name" value="CELL DIVISION PROTEIN FTSQ"/>
    <property type="match status" value="1"/>
</dbReference>
<dbReference type="InterPro" id="IPR045335">
    <property type="entry name" value="FtsQ_C_sf"/>
</dbReference>
<keyword evidence="3 9" id="KW-0997">Cell inner membrane</keyword>
<keyword evidence="8 9" id="KW-0131">Cell cycle</keyword>
<feature type="domain" description="POTRA" evidence="11">
    <location>
        <begin position="91"/>
        <end position="159"/>
    </location>
</feature>
<dbReference type="Gene3D" id="3.10.20.310">
    <property type="entry name" value="membrane protein fhac"/>
    <property type="match status" value="1"/>
</dbReference>
<keyword evidence="7 9" id="KW-0472">Membrane</keyword>
<keyword evidence="13" id="KW-1185">Reference proteome</keyword>
<comment type="subcellular location">
    <subcellularLocation>
        <location evidence="9">Cell inner membrane</location>
        <topology evidence="9">Single-pass type II membrane protein</topology>
    </subcellularLocation>
    <subcellularLocation>
        <location evidence="1">Membrane</location>
    </subcellularLocation>
    <text evidence="9">Localizes to the division septum.</text>
</comment>
<gene>
    <name evidence="9" type="primary">ftsQ</name>
    <name evidence="12" type="ORF">CKO28_02040</name>
</gene>
<dbReference type="InterPro" id="IPR005548">
    <property type="entry name" value="Cell_div_FtsQ/DivIB_C"/>
</dbReference>
<evidence type="ECO:0000256" key="3">
    <source>
        <dbReference type="ARBA" id="ARBA00022519"/>
    </source>
</evidence>
<protein>
    <recommendedName>
        <fullName evidence="9">Cell division protein FtsQ</fullName>
    </recommendedName>
</protein>
<keyword evidence="5 9" id="KW-0812">Transmembrane</keyword>
<proteinExistence type="inferred from homology"/>
<dbReference type="Pfam" id="PF03799">
    <property type="entry name" value="FtsQ_DivIB_C"/>
    <property type="match status" value="1"/>
</dbReference>
<keyword evidence="6 9" id="KW-1133">Transmembrane helix</keyword>
<evidence type="ECO:0000256" key="2">
    <source>
        <dbReference type="ARBA" id="ARBA00022475"/>
    </source>
</evidence>
<keyword evidence="4 9" id="KW-0132">Cell division</keyword>
<comment type="similarity">
    <text evidence="9">Belongs to the FtsQ/DivIB family. FtsQ subfamily.</text>
</comment>
<sequence>MVRGGGGMRRLTLPLPGKSNRSPQAADARAQRKRRARRQALLRLSVRAGVPAVLLALVAGSGVWAWQSGWIARQGQQLTHAAVDAAAEAGLRLDQVVVSGRERTEPDAILAALGIRQGGPILGLDPASAKRRLERLPWVKTATVERRLPGTVRIDLTERAPLALWQLDGALSVIDRAGQRIDRAAPEAHANLPLLVGPGAPAHAEKLLALLAREPEMNARVKAAVRVRDRRWNIVLRNGVEVQLPAETPSRAWSRLAEIERKYGVLQRDIRMIDLRLPDRMVVRMAPGSKPMSEPRGIGEST</sequence>
<evidence type="ECO:0000256" key="10">
    <source>
        <dbReference type="SAM" id="MobiDB-lite"/>
    </source>
</evidence>
<evidence type="ECO:0000256" key="4">
    <source>
        <dbReference type="ARBA" id="ARBA00022618"/>
    </source>
</evidence>
<evidence type="ECO:0000256" key="5">
    <source>
        <dbReference type="ARBA" id="ARBA00022692"/>
    </source>
</evidence>
<dbReference type="InterPro" id="IPR013685">
    <property type="entry name" value="POTRA_FtsQ_type"/>
</dbReference>
<dbReference type="Pfam" id="PF08478">
    <property type="entry name" value="POTRA_1"/>
    <property type="match status" value="1"/>
</dbReference>